<reference evidence="10 11" key="1">
    <citation type="submission" date="2015-01" db="EMBL/GenBank/DDBJ databases">
        <title>The Genome Sequence of Ochroconis gallopava CBS43764.</title>
        <authorList>
            <consortium name="The Broad Institute Genomics Platform"/>
            <person name="Cuomo C."/>
            <person name="de Hoog S."/>
            <person name="Gorbushina A."/>
            <person name="Stielow B."/>
            <person name="Teixiera M."/>
            <person name="Abouelleil A."/>
            <person name="Chapman S.B."/>
            <person name="Priest M."/>
            <person name="Young S.K."/>
            <person name="Wortman J."/>
            <person name="Nusbaum C."/>
            <person name="Birren B."/>
        </authorList>
    </citation>
    <scope>NUCLEOTIDE SEQUENCE [LARGE SCALE GENOMIC DNA]</scope>
    <source>
        <strain evidence="10 11">CBS 43764</strain>
    </source>
</reference>
<dbReference type="GeneID" id="27308446"/>
<dbReference type="InterPro" id="IPR005101">
    <property type="entry name" value="Cryptochr/Photolyase_FAD-bd"/>
</dbReference>
<dbReference type="GO" id="GO:0032922">
    <property type="term" value="P:circadian regulation of gene expression"/>
    <property type="evidence" value="ECO:0007669"/>
    <property type="project" value="TreeGrafter"/>
</dbReference>
<dbReference type="GO" id="GO:0043153">
    <property type="term" value="P:entrainment of circadian clock by photoperiod"/>
    <property type="evidence" value="ECO:0007669"/>
    <property type="project" value="TreeGrafter"/>
</dbReference>
<organism evidence="10 11">
    <name type="scientific">Verruconis gallopava</name>
    <dbReference type="NCBI Taxonomy" id="253628"/>
    <lineage>
        <taxon>Eukaryota</taxon>
        <taxon>Fungi</taxon>
        <taxon>Dikarya</taxon>
        <taxon>Ascomycota</taxon>
        <taxon>Pezizomycotina</taxon>
        <taxon>Dothideomycetes</taxon>
        <taxon>Pleosporomycetidae</taxon>
        <taxon>Venturiales</taxon>
        <taxon>Sympoventuriaceae</taxon>
        <taxon>Verruconis</taxon>
    </lineage>
</organism>
<comment type="cofactor">
    <cofactor evidence="6">
        <name>FAD</name>
        <dbReference type="ChEBI" id="CHEBI:57692"/>
    </cofactor>
    <text evidence="6">Binds 1 FAD per subunit.</text>
</comment>
<dbReference type="GO" id="GO:0005737">
    <property type="term" value="C:cytoplasm"/>
    <property type="evidence" value="ECO:0007669"/>
    <property type="project" value="TreeGrafter"/>
</dbReference>
<dbReference type="RefSeq" id="XP_016219474.1">
    <property type="nucleotide sequence ID" value="XM_016353217.1"/>
</dbReference>
<dbReference type="PANTHER" id="PTHR11455:SF18">
    <property type="entry name" value="SI:CH1073-390K14.1"/>
    <property type="match status" value="1"/>
</dbReference>
<evidence type="ECO:0000313" key="10">
    <source>
        <dbReference type="EMBL" id="KIW09605.1"/>
    </source>
</evidence>
<comment type="similarity">
    <text evidence="2">Belongs to the DNA photolyase class-1 family.</text>
</comment>
<evidence type="ECO:0000256" key="8">
    <source>
        <dbReference type="SAM" id="MobiDB-lite"/>
    </source>
</evidence>
<dbReference type="Gene3D" id="3.40.50.620">
    <property type="entry name" value="HUPs"/>
    <property type="match status" value="1"/>
</dbReference>
<dbReference type="InterPro" id="IPR002081">
    <property type="entry name" value="Cryptochrome/DNA_photolyase_1"/>
</dbReference>
<dbReference type="InterPro" id="IPR036134">
    <property type="entry name" value="Crypto/Photolyase_FAD-like_sf"/>
</dbReference>
<dbReference type="Proteomes" id="UP000053259">
    <property type="component" value="Unassembled WGS sequence"/>
</dbReference>
<feature type="site" description="Electron transfer via tryptophanyl radical" evidence="7">
    <location>
        <position position="575"/>
    </location>
</feature>
<dbReference type="Pfam" id="PF00875">
    <property type="entry name" value="DNA_photolyase"/>
    <property type="match status" value="1"/>
</dbReference>
<gene>
    <name evidence="10" type="ORF">PV09_00473</name>
</gene>
<dbReference type="GO" id="GO:0003904">
    <property type="term" value="F:deoxyribodipyrimidine photo-lyase activity"/>
    <property type="evidence" value="ECO:0007669"/>
    <property type="project" value="TreeGrafter"/>
</dbReference>
<evidence type="ECO:0000256" key="5">
    <source>
        <dbReference type="ARBA" id="ARBA00022991"/>
    </source>
</evidence>
<feature type="domain" description="Photolyase/cryptochrome alpha/beta" evidence="9">
    <location>
        <begin position="195"/>
        <end position="332"/>
    </location>
</feature>
<evidence type="ECO:0000259" key="9">
    <source>
        <dbReference type="PROSITE" id="PS51645"/>
    </source>
</evidence>
<feature type="binding site" evidence="6">
    <location>
        <position position="435"/>
    </location>
    <ligand>
        <name>FAD</name>
        <dbReference type="ChEBI" id="CHEBI:57692"/>
    </ligand>
</feature>
<dbReference type="GO" id="GO:0006950">
    <property type="term" value="P:response to stress"/>
    <property type="evidence" value="ECO:0007669"/>
    <property type="project" value="UniProtKB-ARBA"/>
</dbReference>
<feature type="binding site" evidence="6">
    <location>
        <position position="487"/>
    </location>
    <ligand>
        <name>FAD</name>
        <dbReference type="ChEBI" id="CHEBI:57692"/>
    </ligand>
</feature>
<evidence type="ECO:0000313" key="11">
    <source>
        <dbReference type="Proteomes" id="UP000053259"/>
    </source>
</evidence>
<dbReference type="FunFam" id="1.10.579.10:FF:000003">
    <property type="entry name" value="Deoxyribodipyrimidine photo-lyase"/>
    <property type="match status" value="1"/>
</dbReference>
<evidence type="ECO:0000256" key="2">
    <source>
        <dbReference type="ARBA" id="ARBA00005862"/>
    </source>
</evidence>
<feature type="binding site" evidence="6">
    <location>
        <begin position="490"/>
        <end position="497"/>
    </location>
    <ligand>
        <name>FAD</name>
        <dbReference type="ChEBI" id="CHEBI:57692"/>
    </ligand>
</feature>
<dbReference type="InterPro" id="IPR006050">
    <property type="entry name" value="DNA_photolyase_N"/>
</dbReference>
<keyword evidence="5" id="KW-0157">Chromophore</keyword>
<dbReference type="InParanoid" id="A0A0D2ASZ0"/>
<dbReference type="PROSITE" id="PS51645">
    <property type="entry name" value="PHR_CRY_ALPHA_BETA"/>
    <property type="match status" value="1"/>
</dbReference>
<dbReference type="AlphaFoldDB" id="A0A0D2ASZ0"/>
<feature type="binding site" evidence="6">
    <location>
        <begin position="588"/>
        <end position="590"/>
    </location>
    <ligand>
        <name>FAD</name>
        <dbReference type="ChEBI" id="CHEBI:57692"/>
    </ligand>
</feature>
<dbReference type="PRINTS" id="PR00147">
    <property type="entry name" value="DNAPHOTLYASE"/>
</dbReference>
<dbReference type="Gene3D" id="1.10.579.10">
    <property type="entry name" value="DNA Cyclobutane Dipyrimidine Photolyase, subunit A, domain 3"/>
    <property type="match status" value="1"/>
</dbReference>
<keyword evidence="3 6" id="KW-0285">Flavoprotein</keyword>
<comment type="cofactor">
    <cofactor evidence="1">
        <name>(6R)-5,10-methylene-5,6,7,8-tetrahydrofolate</name>
        <dbReference type="ChEBI" id="CHEBI:15636"/>
    </cofactor>
</comment>
<dbReference type="FunCoup" id="A0A0D2ASZ0">
    <property type="interactions" value="317"/>
</dbReference>
<dbReference type="GO" id="GO:0071949">
    <property type="term" value="F:FAD binding"/>
    <property type="evidence" value="ECO:0007669"/>
    <property type="project" value="TreeGrafter"/>
</dbReference>
<keyword evidence="11" id="KW-1185">Reference proteome</keyword>
<sequence length="690" mass="78442">MTPRPRCSSPGDRRVFVARLRIARANHGVRHTSVSWPIKSSVELSMPPSLSQPLTTLTRLRFAPLWPARPFVVRPLRPSTLSFLQFSAMAPKRKAAAVTGAAYTDPSGSKANERSRRAGPSKKIKATGNGEANSTLGRPRVEEKYGIVQREFYPPEMSNERCAMYNNNEIPKPMEVLESAMEETAEDRANIKVGKAVLHWFKRDLRMHDNRGLSMAAEKAREAKVPLITLFVVSPQDHQAHLTSPARVDFELRTLAVLKRDLDELDIPLQVTIINKRKDVPQYILQFCHEHGIRHVFCNIEYEVDELRREAKLTRLCLGKGISFTALHDDVVVPPGRLASGTGKQYAVYSPWFRAWIAHLHAHPDLLEASEPPGKNPAHARKEFKDIFQSSIPSAPENKNLAPEEKERFEKLWPAGEHEAMARLKHFLNEKIGRYKDTRNFPGAASTAMVSVHHAVGTLAARTSCRMARDANSTKKLDGGNAGIACWISEVAWRDFYKHVLVNWPYVCMHKPFKYEYANIEWEYDDELFDRWCKGMTGFPIVDAAMRQLNTMAYMHNRCRMIVASFLAKDLLIDWRLGERYFMEHLIDGDFASNNGGWGFSASTGVDPQPYFRIFNPLLQSEKFDEDGEFIRKWVPELKDIKGKAIHDPYGRGEGKRAQMNGYPKPIVDHKQSRDRALARYKAGIGRETA</sequence>
<dbReference type="GO" id="GO:0005634">
    <property type="term" value="C:nucleus"/>
    <property type="evidence" value="ECO:0007669"/>
    <property type="project" value="TreeGrafter"/>
</dbReference>
<accession>A0A0D2ASZ0</accession>
<dbReference type="SUPFAM" id="SSF52425">
    <property type="entry name" value="Cryptochrome/photolyase, N-terminal domain"/>
    <property type="match status" value="1"/>
</dbReference>
<dbReference type="HOGENOM" id="CLU_010348_2_1_1"/>
<evidence type="ECO:0000256" key="4">
    <source>
        <dbReference type="ARBA" id="ARBA00022827"/>
    </source>
</evidence>
<dbReference type="InterPro" id="IPR036155">
    <property type="entry name" value="Crypto/Photolyase_N_sf"/>
</dbReference>
<name>A0A0D2ASZ0_9PEZI</name>
<dbReference type="Gene3D" id="1.25.40.80">
    <property type="match status" value="1"/>
</dbReference>
<dbReference type="PANTHER" id="PTHR11455">
    <property type="entry name" value="CRYPTOCHROME"/>
    <property type="match status" value="1"/>
</dbReference>
<keyword evidence="4 6" id="KW-0274">FAD</keyword>
<proteinExistence type="inferred from homology"/>
<dbReference type="InterPro" id="IPR018394">
    <property type="entry name" value="DNA_photolyase_1_CS_C"/>
</dbReference>
<dbReference type="PROSITE" id="PS00394">
    <property type="entry name" value="DNA_PHOTOLYASES_1_1"/>
    <property type="match status" value="1"/>
</dbReference>
<evidence type="ECO:0000256" key="1">
    <source>
        <dbReference type="ARBA" id="ARBA00001932"/>
    </source>
</evidence>
<feature type="region of interest" description="Disordered" evidence="8">
    <location>
        <begin position="101"/>
        <end position="136"/>
    </location>
</feature>
<dbReference type="VEuPathDB" id="FungiDB:PV09_00473"/>
<protein>
    <recommendedName>
        <fullName evidence="9">Photolyase/cryptochrome alpha/beta domain-containing protein</fullName>
    </recommendedName>
</protein>
<feature type="binding site" evidence="6">
    <location>
        <begin position="447"/>
        <end position="451"/>
    </location>
    <ligand>
        <name>FAD</name>
        <dbReference type="ChEBI" id="CHEBI:57692"/>
    </ligand>
</feature>
<dbReference type="GO" id="GO:0006139">
    <property type="term" value="P:nucleobase-containing compound metabolic process"/>
    <property type="evidence" value="ECO:0007669"/>
    <property type="project" value="UniProtKB-ARBA"/>
</dbReference>
<evidence type="ECO:0000256" key="3">
    <source>
        <dbReference type="ARBA" id="ARBA00022630"/>
    </source>
</evidence>
<feature type="site" description="Electron transfer via tryptophanyl radical" evidence="7">
    <location>
        <position position="598"/>
    </location>
</feature>
<dbReference type="EMBL" id="KN847529">
    <property type="protein sequence ID" value="KIW09605.1"/>
    <property type="molecule type" value="Genomic_DNA"/>
</dbReference>
<dbReference type="PROSITE" id="PS00691">
    <property type="entry name" value="DNA_PHOTOLYASES_1_2"/>
    <property type="match status" value="1"/>
</dbReference>
<evidence type="ECO:0000256" key="6">
    <source>
        <dbReference type="PIRSR" id="PIRSR602081-1"/>
    </source>
</evidence>
<dbReference type="OrthoDB" id="435881at2759"/>
<dbReference type="STRING" id="253628.A0A0D2ASZ0"/>
<dbReference type="SUPFAM" id="SSF48173">
    <property type="entry name" value="Cryptochrome/photolyase FAD-binding domain"/>
    <property type="match status" value="1"/>
</dbReference>
<dbReference type="Pfam" id="PF03441">
    <property type="entry name" value="FAD_binding_7"/>
    <property type="match status" value="1"/>
</dbReference>
<feature type="site" description="Electron transfer via tryptophanyl radical" evidence="7">
    <location>
        <position position="522"/>
    </location>
</feature>
<evidence type="ECO:0000256" key="7">
    <source>
        <dbReference type="PIRSR" id="PIRSR602081-2"/>
    </source>
</evidence>
<dbReference type="InterPro" id="IPR014729">
    <property type="entry name" value="Rossmann-like_a/b/a_fold"/>
</dbReference>
<dbReference type="GO" id="GO:0003677">
    <property type="term" value="F:DNA binding"/>
    <property type="evidence" value="ECO:0007669"/>
    <property type="project" value="TreeGrafter"/>
</dbReference>